<keyword evidence="5" id="KW-1185">Reference proteome</keyword>
<reference evidence="4" key="1">
    <citation type="submission" date="2023-03" db="EMBL/GenBank/DDBJ databases">
        <title>Electrophorus voltai genome.</title>
        <authorList>
            <person name="Bian C."/>
        </authorList>
    </citation>
    <scope>NUCLEOTIDE SEQUENCE</scope>
    <source>
        <strain evidence="4">CB-2022</strain>
        <tissue evidence="4">Muscle</tissue>
    </source>
</reference>
<name>A0AAD9DXJ6_9TELE</name>
<dbReference type="GO" id="GO:0016020">
    <property type="term" value="C:membrane"/>
    <property type="evidence" value="ECO:0007669"/>
    <property type="project" value="InterPro"/>
</dbReference>
<protein>
    <recommendedName>
        <fullName evidence="3">Ig-like domain-containing protein</fullName>
    </recommendedName>
</protein>
<feature type="domain" description="Ig-like" evidence="3">
    <location>
        <begin position="32"/>
        <end position="123"/>
    </location>
</feature>
<evidence type="ECO:0000313" key="4">
    <source>
        <dbReference type="EMBL" id="KAK1799170.1"/>
    </source>
</evidence>
<dbReference type="Proteomes" id="UP001239994">
    <property type="component" value="Unassembled WGS sequence"/>
</dbReference>
<dbReference type="Pfam" id="PF07686">
    <property type="entry name" value="V-set"/>
    <property type="match status" value="1"/>
</dbReference>
<accession>A0AAD9DXJ6</accession>
<dbReference type="InterPro" id="IPR039090">
    <property type="entry name" value="CD7"/>
</dbReference>
<dbReference type="Gene3D" id="2.60.40.10">
    <property type="entry name" value="Immunoglobulins"/>
    <property type="match status" value="1"/>
</dbReference>
<keyword evidence="2" id="KW-0472">Membrane</keyword>
<dbReference type="SUPFAM" id="SSF48726">
    <property type="entry name" value="Immunoglobulin"/>
    <property type="match status" value="1"/>
</dbReference>
<dbReference type="GO" id="GO:0002250">
    <property type="term" value="P:adaptive immune response"/>
    <property type="evidence" value="ECO:0007669"/>
    <property type="project" value="InterPro"/>
</dbReference>
<dbReference type="PROSITE" id="PS50835">
    <property type="entry name" value="IG_LIKE"/>
    <property type="match status" value="1"/>
</dbReference>
<dbReference type="PANTHER" id="PTHR15343:SF0">
    <property type="entry name" value="T-CELL ANTIGEN CD7"/>
    <property type="match status" value="1"/>
</dbReference>
<dbReference type="EMBL" id="JAROKS010000012">
    <property type="protein sequence ID" value="KAK1799170.1"/>
    <property type="molecule type" value="Genomic_DNA"/>
</dbReference>
<sequence length="363" mass="39177">MKNLLQRVTAARMATLTVRLALTSFLLGLSFPRTVSANDRGRVQKKAGDTLNMACTTKKDQESFCLIVMRSNKPKVQYYYDSKAKQLNTSEDYSKRVKTFGNLGNLTISIKSLQQKDSGLYLCHYYSKQKDEEMEAGDVFLVVEEGCPEKAAVPESLLLVIVVIACGVLLLCTLAVVVWLGDKVSAASVDMEFYNTKEKPPLILASLHGSAAEEGPTGRFWKGPVRGPGLDSAGSYGDQPAKEDQYAEADPAGSYGDQPDQEDRNAEVDSVGSDGDQPDHDGRYSEAESAGSYAESGDKRGCGDVTLESDRGSDREEDPLMEVEGVSKGEPPPPNDVTSSKKDEPLAPKLCPGQGALEQASSP</sequence>
<evidence type="ECO:0000256" key="2">
    <source>
        <dbReference type="SAM" id="Phobius"/>
    </source>
</evidence>
<dbReference type="PANTHER" id="PTHR15343">
    <property type="entry name" value="CD7"/>
    <property type="match status" value="1"/>
</dbReference>
<keyword evidence="2" id="KW-0812">Transmembrane</keyword>
<evidence type="ECO:0000259" key="3">
    <source>
        <dbReference type="PROSITE" id="PS50835"/>
    </source>
</evidence>
<dbReference type="InterPro" id="IPR007110">
    <property type="entry name" value="Ig-like_dom"/>
</dbReference>
<dbReference type="InterPro" id="IPR013783">
    <property type="entry name" value="Ig-like_fold"/>
</dbReference>
<organism evidence="4 5">
    <name type="scientific">Electrophorus voltai</name>
    <dbReference type="NCBI Taxonomy" id="2609070"/>
    <lineage>
        <taxon>Eukaryota</taxon>
        <taxon>Metazoa</taxon>
        <taxon>Chordata</taxon>
        <taxon>Craniata</taxon>
        <taxon>Vertebrata</taxon>
        <taxon>Euteleostomi</taxon>
        <taxon>Actinopterygii</taxon>
        <taxon>Neopterygii</taxon>
        <taxon>Teleostei</taxon>
        <taxon>Ostariophysi</taxon>
        <taxon>Gymnotiformes</taxon>
        <taxon>Gymnotoidei</taxon>
        <taxon>Gymnotidae</taxon>
        <taxon>Electrophorus</taxon>
    </lineage>
</organism>
<proteinExistence type="predicted"/>
<evidence type="ECO:0000313" key="5">
    <source>
        <dbReference type="Proteomes" id="UP001239994"/>
    </source>
</evidence>
<dbReference type="GO" id="GO:0038023">
    <property type="term" value="F:signaling receptor activity"/>
    <property type="evidence" value="ECO:0007669"/>
    <property type="project" value="InterPro"/>
</dbReference>
<keyword evidence="2" id="KW-1133">Transmembrane helix</keyword>
<gene>
    <name evidence="4" type="ORF">P4O66_007421</name>
</gene>
<feature type="region of interest" description="Disordered" evidence="1">
    <location>
        <begin position="213"/>
        <end position="363"/>
    </location>
</feature>
<feature type="compositionally biased region" description="Basic and acidic residues" evidence="1">
    <location>
        <begin position="277"/>
        <end position="286"/>
    </location>
</feature>
<feature type="compositionally biased region" description="Basic and acidic residues" evidence="1">
    <location>
        <begin position="296"/>
        <end position="314"/>
    </location>
</feature>
<dbReference type="InterPro" id="IPR013106">
    <property type="entry name" value="Ig_V-set"/>
</dbReference>
<feature type="transmembrane region" description="Helical" evidence="2">
    <location>
        <begin position="157"/>
        <end position="181"/>
    </location>
</feature>
<feature type="non-terminal residue" evidence="4">
    <location>
        <position position="1"/>
    </location>
</feature>
<comment type="caution">
    <text evidence="4">The sequence shown here is derived from an EMBL/GenBank/DDBJ whole genome shotgun (WGS) entry which is preliminary data.</text>
</comment>
<dbReference type="AlphaFoldDB" id="A0AAD9DXJ6"/>
<evidence type="ECO:0000256" key="1">
    <source>
        <dbReference type="SAM" id="MobiDB-lite"/>
    </source>
</evidence>
<dbReference type="InterPro" id="IPR036179">
    <property type="entry name" value="Ig-like_dom_sf"/>
</dbReference>